<feature type="coiled-coil region" evidence="1">
    <location>
        <begin position="168"/>
        <end position="245"/>
    </location>
</feature>
<keyword evidence="2" id="KW-0812">Transmembrane</keyword>
<sequence length="517" mass="58349">MQDIFDELFQYLRGIWLKRRYILIATWIICPLGWMFVSMMPNQYSSTAKVFADTRSMLKPLLRGIAIQTDPNQELSLILKTITTRDNLEKIARAADADLETSSKAEYDALLRTIKSGLRIRSSGRQNIYTVSFNGADPVQAQKLVEGGISVFIENTLGEKRLDSDQAQKFLDEQISDYERRLVQDERRLAEFKKQNAAFIVNNQGSYYNELESAKSRLEQAELVLQETQTELKSARAQLDGESEIVASDMSSVRTQYDDRIASLQLRLDDLSVRFTDQHPEVSETRKRLEGLMAQKRDYLSGRLSSGSMESNPYFQDLKATVNNLENKVAALEVRRDKYVSQVEELTSNLNEVPDVQARLTGLNRSYGITKDKYYELLSRKESAMMSEKVDQSTESISFRVLEPAKLRLTPSGPARVPMLVGVLVLSIVLGGALSFVFSILSPVVTSQRQLTKLTDLPVLGMVSATENSGLQVWEKRKTRIFIAANVALISVFVLFVVVNSNHSWHDKIFVNGLGAL</sequence>
<proteinExistence type="predicted"/>
<evidence type="ECO:0000313" key="3">
    <source>
        <dbReference type="EMBL" id="MCM2681468.1"/>
    </source>
</evidence>
<dbReference type="InterPro" id="IPR014345">
    <property type="entry name" value="XrtA_polysacc_chain"/>
</dbReference>
<evidence type="ECO:0000256" key="1">
    <source>
        <dbReference type="SAM" id="Coils"/>
    </source>
</evidence>
<keyword evidence="2" id="KW-0472">Membrane</keyword>
<gene>
    <name evidence="3" type="ORF">NAF29_17620</name>
</gene>
<dbReference type="EMBL" id="JAMQGP010000011">
    <property type="protein sequence ID" value="MCM2681468.1"/>
    <property type="molecule type" value="Genomic_DNA"/>
</dbReference>
<name>A0AA41WBV8_9GAMM</name>
<dbReference type="GO" id="GO:0005886">
    <property type="term" value="C:plasma membrane"/>
    <property type="evidence" value="ECO:0007669"/>
    <property type="project" value="TreeGrafter"/>
</dbReference>
<dbReference type="SUPFAM" id="SSF57997">
    <property type="entry name" value="Tropomyosin"/>
    <property type="match status" value="1"/>
</dbReference>
<dbReference type="PANTHER" id="PTHR32309">
    <property type="entry name" value="TYROSINE-PROTEIN KINASE"/>
    <property type="match status" value="1"/>
</dbReference>
<evidence type="ECO:0000256" key="2">
    <source>
        <dbReference type="SAM" id="Phobius"/>
    </source>
</evidence>
<dbReference type="InterPro" id="IPR050445">
    <property type="entry name" value="Bact_polysacc_biosynth/exp"/>
</dbReference>
<keyword evidence="1" id="KW-0175">Coiled coil</keyword>
<keyword evidence="4" id="KW-1185">Reference proteome</keyword>
<comment type="caution">
    <text evidence="3">The sequence shown here is derived from an EMBL/GenBank/DDBJ whole genome shotgun (WGS) entry which is preliminary data.</text>
</comment>
<accession>A0AA41WBV8</accession>
<dbReference type="NCBIfam" id="TIGR03007">
    <property type="entry name" value="pepcterm_ChnLen"/>
    <property type="match status" value="1"/>
</dbReference>
<dbReference type="RefSeq" id="WP_251262948.1">
    <property type="nucleotide sequence ID" value="NZ_JAMQGP010000011.1"/>
</dbReference>
<dbReference type="AlphaFoldDB" id="A0AA41WBV8"/>
<evidence type="ECO:0000313" key="4">
    <source>
        <dbReference type="Proteomes" id="UP001165393"/>
    </source>
</evidence>
<keyword evidence="2" id="KW-1133">Transmembrane helix</keyword>
<feature type="transmembrane region" description="Helical" evidence="2">
    <location>
        <begin position="21"/>
        <end position="40"/>
    </location>
</feature>
<feature type="coiled-coil region" evidence="1">
    <location>
        <begin position="315"/>
        <end position="349"/>
    </location>
</feature>
<dbReference type="Proteomes" id="UP001165393">
    <property type="component" value="Unassembled WGS sequence"/>
</dbReference>
<protein>
    <recommendedName>
        <fullName evidence="5">Polysaccharide chain length determinant protein, PEP-CTERM locus subfamily</fullName>
    </recommendedName>
</protein>
<dbReference type="PANTHER" id="PTHR32309:SF13">
    <property type="entry name" value="FERRIC ENTEROBACTIN TRANSPORT PROTEIN FEPE"/>
    <property type="match status" value="1"/>
</dbReference>
<feature type="transmembrane region" description="Helical" evidence="2">
    <location>
        <begin position="481"/>
        <end position="499"/>
    </location>
</feature>
<organism evidence="3 4">
    <name type="scientific">Echinimonas agarilytica</name>
    <dbReference type="NCBI Taxonomy" id="1215918"/>
    <lineage>
        <taxon>Bacteria</taxon>
        <taxon>Pseudomonadati</taxon>
        <taxon>Pseudomonadota</taxon>
        <taxon>Gammaproteobacteria</taxon>
        <taxon>Alteromonadales</taxon>
        <taxon>Echinimonadaceae</taxon>
        <taxon>Echinimonas</taxon>
    </lineage>
</organism>
<reference evidence="3 4" key="1">
    <citation type="journal article" date="2013" name="Antonie Van Leeuwenhoek">
        <title>Echinimonas agarilytica gen. nov., sp. nov., a new gammaproteobacterium isolated from the sea urchin Strongylocentrotus intermedius.</title>
        <authorList>
            <person name="Nedashkovskaya O.I."/>
            <person name="Stenkova A.M."/>
            <person name="Zhukova N.V."/>
            <person name="Van Trappen S."/>
            <person name="Lee J.S."/>
            <person name="Kim S.B."/>
        </authorList>
    </citation>
    <scope>NUCLEOTIDE SEQUENCE [LARGE SCALE GENOMIC DNA]</scope>
    <source>
        <strain evidence="3 4">KMM 6351</strain>
    </source>
</reference>
<evidence type="ECO:0008006" key="5">
    <source>
        <dbReference type="Google" id="ProtNLM"/>
    </source>
</evidence>
<feature type="transmembrane region" description="Helical" evidence="2">
    <location>
        <begin position="419"/>
        <end position="441"/>
    </location>
</feature>
<dbReference type="GO" id="GO:0004713">
    <property type="term" value="F:protein tyrosine kinase activity"/>
    <property type="evidence" value="ECO:0007669"/>
    <property type="project" value="TreeGrafter"/>
</dbReference>